<proteinExistence type="inferred from homology"/>
<feature type="binding site" evidence="3">
    <location>
        <position position="136"/>
    </location>
    <ligand>
        <name>a divalent metal cation</name>
        <dbReference type="ChEBI" id="CHEBI:60240"/>
    </ligand>
</feature>
<reference evidence="4" key="2">
    <citation type="submission" date="2020-09" db="EMBL/GenBank/DDBJ databases">
        <authorList>
            <person name="Sun Q."/>
            <person name="Zhou Y."/>
        </authorList>
    </citation>
    <scope>NUCLEOTIDE SEQUENCE</scope>
    <source>
        <strain evidence="4">CGMCC 1.12777</strain>
    </source>
</reference>
<dbReference type="Pfam" id="PF05163">
    <property type="entry name" value="DinB"/>
    <property type="match status" value="1"/>
</dbReference>
<dbReference type="PANTHER" id="PTHR37302">
    <property type="entry name" value="SLR1116 PROTEIN"/>
    <property type="match status" value="1"/>
</dbReference>
<evidence type="ECO:0000256" key="3">
    <source>
        <dbReference type="PIRSR" id="PIRSR607837-1"/>
    </source>
</evidence>
<dbReference type="Gene3D" id="1.20.120.450">
    <property type="entry name" value="dinb family like domain"/>
    <property type="match status" value="1"/>
</dbReference>
<reference evidence="4" key="1">
    <citation type="journal article" date="2014" name="Int. J. Syst. Evol. Microbiol.">
        <title>Complete genome sequence of Corynebacterium casei LMG S-19264T (=DSM 44701T), isolated from a smear-ripened cheese.</title>
        <authorList>
            <consortium name="US DOE Joint Genome Institute (JGI-PGF)"/>
            <person name="Walter F."/>
            <person name="Albersmeier A."/>
            <person name="Kalinowski J."/>
            <person name="Ruckert C."/>
        </authorList>
    </citation>
    <scope>NUCLEOTIDE SEQUENCE</scope>
    <source>
        <strain evidence="4">CGMCC 1.12777</strain>
    </source>
</reference>
<evidence type="ECO:0000313" key="5">
    <source>
        <dbReference type="Proteomes" id="UP000656813"/>
    </source>
</evidence>
<feature type="binding site" evidence="3">
    <location>
        <position position="140"/>
    </location>
    <ligand>
        <name>a divalent metal cation</name>
        <dbReference type="ChEBI" id="CHEBI:60240"/>
    </ligand>
</feature>
<dbReference type="EMBL" id="BMFV01000005">
    <property type="protein sequence ID" value="GGH77655.1"/>
    <property type="molecule type" value="Genomic_DNA"/>
</dbReference>
<dbReference type="PANTHER" id="PTHR37302:SF1">
    <property type="entry name" value="PROTEIN DINB"/>
    <property type="match status" value="1"/>
</dbReference>
<dbReference type="GO" id="GO:0046872">
    <property type="term" value="F:metal ion binding"/>
    <property type="evidence" value="ECO:0007669"/>
    <property type="project" value="UniProtKB-KW"/>
</dbReference>
<keyword evidence="2 3" id="KW-0479">Metal-binding</keyword>
<dbReference type="SUPFAM" id="SSF109854">
    <property type="entry name" value="DinB/YfiT-like putative metalloenzymes"/>
    <property type="match status" value="1"/>
</dbReference>
<comment type="caution">
    <text evidence="4">The sequence shown here is derived from an EMBL/GenBank/DDBJ whole genome shotgun (WGS) entry which is preliminary data.</text>
</comment>
<evidence type="ECO:0000313" key="4">
    <source>
        <dbReference type="EMBL" id="GGH77655.1"/>
    </source>
</evidence>
<dbReference type="Proteomes" id="UP000656813">
    <property type="component" value="Unassembled WGS sequence"/>
</dbReference>
<feature type="binding site" evidence="3">
    <location>
        <position position="48"/>
    </location>
    <ligand>
        <name>a divalent metal cation</name>
        <dbReference type="ChEBI" id="CHEBI:60240"/>
    </ligand>
</feature>
<evidence type="ECO:0000256" key="2">
    <source>
        <dbReference type="ARBA" id="ARBA00022723"/>
    </source>
</evidence>
<name>A0A8J2ZTG7_9BACL</name>
<dbReference type="InterPro" id="IPR007837">
    <property type="entry name" value="DinB"/>
</dbReference>
<keyword evidence="5" id="KW-1185">Reference proteome</keyword>
<protein>
    <submittedName>
        <fullName evidence="4">Protein DinB</fullName>
    </submittedName>
</protein>
<dbReference type="RefSeq" id="WP_188496288.1">
    <property type="nucleotide sequence ID" value="NZ_BMFV01000005.1"/>
</dbReference>
<dbReference type="AlphaFoldDB" id="A0A8J2ZTG7"/>
<comment type="similarity">
    <text evidence="1">Belongs to the DinB family.</text>
</comment>
<organism evidence="4 5">
    <name type="scientific">Pullulanibacillus pueri</name>
    <dbReference type="NCBI Taxonomy" id="1437324"/>
    <lineage>
        <taxon>Bacteria</taxon>
        <taxon>Bacillati</taxon>
        <taxon>Bacillota</taxon>
        <taxon>Bacilli</taxon>
        <taxon>Bacillales</taxon>
        <taxon>Sporolactobacillaceae</taxon>
        <taxon>Pullulanibacillus</taxon>
    </lineage>
</organism>
<accession>A0A8J2ZTG7</accession>
<evidence type="ECO:0000256" key="1">
    <source>
        <dbReference type="ARBA" id="ARBA00008635"/>
    </source>
</evidence>
<gene>
    <name evidence="4" type="primary">dinB</name>
    <name evidence="4" type="ORF">GCM10007096_09870</name>
</gene>
<sequence>MSRQTQDLYGYHKWANQRIFKHLKSLPEGIDEKEVQSVFPSIAEVLSHIYRVDQIWFSVMKGEAFDETMEVVARVQKEIKGKNLIQIEEMYQNVSEAFQAFLEDQDNLDKIIECAHPEFGRLETPLSQLVQHVVNHGTYHRGNITAMLRQMGYAGVPTDYIFYLYELAQVN</sequence>
<dbReference type="InterPro" id="IPR034660">
    <property type="entry name" value="DinB/YfiT-like"/>
</dbReference>